<name>A0AAQ4DBE4_AMBAM</name>
<keyword evidence="1" id="KW-0732">Signal</keyword>
<evidence type="ECO:0000256" key="1">
    <source>
        <dbReference type="ARBA" id="ARBA00022729"/>
    </source>
</evidence>
<dbReference type="EMBL" id="JARKHS020032594">
    <property type="protein sequence ID" value="KAK8759784.1"/>
    <property type="molecule type" value="Genomic_DNA"/>
</dbReference>
<evidence type="ECO:0008006" key="4">
    <source>
        <dbReference type="Google" id="ProtNLM"/>
    </source>
</evidence>
<organism evidence="2 3">
    <name type="scientific">Amblyomma americanum</name>
    <name type="common">Lone star tick</name>
    <dbReference type="NCBI Taxonomy" id="6943"/>
    <lineage>
        <taxon>Eukaryota</taxon>
        <taxon>Metazoa</taxon>
        <taxon>Ecdysozoa</taxon>
        <taxon>Arthropoda</taxon>
        <taxon>Chelicerata</taxon>
        <taxon>Arachnida</taxon>
        <taxon>Acari</taxon>
        <taxon>Parasitiformes</taxon>
        <taxon>Ixodida</taxon>
        <taxon>Ixodoidea</taxon>
        <taxon>Ixodidae</taxon>
        <taxon>Amblyomminae</taxon>
        <taxon>Amblyomma</taxon>
    </lineage>
</organism>
<sequence length="165" mass="17712">MTFVLAAVVHATIADIQNPPVTRCPGLDNPVVDVLAINVTGAKLGEEIAIDGAVHVKEVVGQHPVLQLSFAKPDGEKLPCDPRVMPCQLNLCNGTTEQEKELSKDWHNTCPVQPGMYSTHLPFLLPEGQDAKNYFGDGNVVVTFKIVNGSEVLGCVFIPVAIDVD</sequence>
<dbReference type="Proteomes" id="UP001321473">
    <property type="component" value="Unassembled WGS sequence"/>
</dbReference>
<dbReference type="InterPro" id="IPR036846">
    <property type="entry name" value="GM2-AP_sf"/>
</dbReference>
<evidence type="ECO:0000313" key="3">
    <source>
        <dbReference type="Proteomes" id="UP001321473"/>
    </source>
</evidence>
<accession>A0AAQ4DBE4</accession>
<dbReference type="Gene3D" id="2.70.220.10">
    <property type="entry name" value="Ganglioside GM2 activator"/>
    <property type="match status" value="1"/>
</dbReference>
<keyword evidence="3" id="KW-1185">Reference proteome</keyword>
<evidence type="ECO:0000313" key="2">
    <source>
        <dbReference type="EMBL" id="KAK8759784.1"/>
    </source>
</evidence>
<protein>
    <recommendedName>
        <fullName evidence="4">MD-2-related lipid-recognition domain-containing protein</fullName>
    </recommendedName>
</protein>
<dbReference type="AlphaFoldDB" id="A0AAQ4DBE4"/>
<comment type="caution">
    <text evidence="2">The sequence shown here is derived from an EMBL/GenBank/DDBJ whole genome shotgun (WGS) entry which is preliminary data.</text>
</comment>
<proteinExistence type="predicted"/>
<gene>
    <name evidence="2" type="ORF">V5799_028942</name>
</gene>
<reference evidence="2 3" key="1">
    <citation type="journal article" date="2023" name="Arcadia Sci">
        <title>De novo assembly of a long-read Amblyomma americanum tick genome.</title>
        <authorList>
            <person name="Chou S."/>
            <person name="Poskanzer K.E."/>
            <person name="Rollins M."/>
            <person name="Thuy-Boun P.S."/>
        </authorList>
    </citation>
    <scope>NUCLEOTIDE SEQUENCE [LARGE SCALE GENOMIC DNA]</scope>
    <source>
        <strain evidence="2">F_SG_1</strain>
        <tissue evidence="2">Salivary glands</tissue>
    </source>
</reference>